<sequence length="395" mass="45132">MKMYNNILSFYITTCLSIAIIISVISASHLQFFQLTTWLHFGLWTFIIVLIRIVIHYFESKKIEKRLLSSVEFAVLIILPFPLFCLLQLLSLFISNIFNYDFKTSFQNRDHLKVAIVIISGLCAASVYSYVQGLIDFLSFARTLAIIPTAFIFVLMKLFLLTTFLSIEQNIPFNNVNTLNSNVLLVELLMIGFGALVGGIYLLDPSLILILIIPILLLKKLLNSEEKLAYIDGKTGLYNYRFFDENINKHFLQAVKRKEQLSIIFADMDYLRHINNKYGHVNGDKALQSVAKIIMESIENHIAVRFGGEEFVLVISKLPKQEVITLAEQIRKKVERAKITLDNGKKIHVTISVGVASFPDDANSINQLIFYADKAVYMAKNKGRNIVCHYEKRKT</sequence>
<dbReference type="EMBL" id="NPIA01000003">
    <property type="protein sequence ID" value="OZM57189.1"/>
    <property type="molecule type" value="Genomic_DNA"/>
</dbReference>
<dbReference type="AlphaFoldDB" id="A0A263BTZ4"/>
<reference evidence="4" key="1">
    <citation type="submission" date="2017-08" db="EMBL/GenBank/DDBJ databases">
        <authorList>
            <person name="Huang Z."/>
        </authorList>
    </citation>
    <scope>NUCLEOTIDE SEQUENCE [LARGE SCALE GENOMIC DNA]</scope>
    <source>
        <strain evidence="4">SA5d-4</strain>
    </source>
</reference>
<keyword evidence="1" id="KW-0472">Membrane</keyword>
<keyword evidence="1" id="KW-1133">Transmembrane helix</keyword>
<feature type="transmembrane region" description="Helical" evidence="1">
    <location>
        <begin position="70"/>
        <end position="94"/>
    </location>
</feature>
<name>A0A263BTZ4_9BACI</name>
<dbReference type="InterPro" id="IPR043128">
    <property type="entry name" value="Rev_trsase/Diguanyl_cyclase"/>
</dbReference>
<feature type="transmembrane region" description="Helical" evidence="1">
    <location>
        <begin position="38"/>
        <end position="58"/>
    </location>
</feature>
<dbReference type="Gene3D" id="3.30.70.270">
    <property type="match status" value="1"/>
</dbReference>
<dbReference type="NCBIfam" id="TIGR00254">
    <property type="entry name" value="GGDEF"/>
    <property type="match status" value="1"/>
</dbReference>
<dbReference type="InterPro" id="IPR000160">
    <property type="entry name" value="GGDEF_dom"/>
</dbReference>
<evidence type="ECO:0000259" key="2">
    <source>
        <dbReference type="PROSITE" id="PS50887"/>
    </source>
</evidence>
<dbReference type="FunFam" id="3.30.70.270:FF:000001">
    <property type="entry name" value="Diguanylate cyclase domain protein"/>
    <property type="match status" value="1"/>
</dbReference>
<feature type="transmembrane region" description="Helical" evidence="1">
    <location>
        <begin position="114"/>
        <end position="131"/>
    </location>
</feature>
<dbReference type="GO" id="GO:0043709">
    <property type="term" value="P:cell adhesion involved in single-species biofilm formation"/>
    <property type="evidence" value="ECO:0007669"/>
    <property type="project" value="TreeGrafter"/>
</dbReference>
<feature type="transmembrane region" description="Helical" evidence="1">
    <location>
        <begin position="185"/>
        <end position="218"/>
    </location>
</feature>
<protein>
    <recommendedName>
        <fullName evidence="2">GGDEF domain-containing protein</fullName>
    </recommendedName>
</protein>
<dbReference type="SMART" id="SM00267">
    <property type="entry name" value="GGDEF"/>
    <property type="match status" value="1"/>
</dbReference>
<dbReference type="PROSITE" id="PS50887">
    <property type="entry name" value="GGDEF"/>
    <property type="match status" value="1"/>
</dbReference>
<dbReference type="InterPro" id="IPR050469">
    <property type="entry name" value="Diguanylate_Cyclase"/>
</dbReference>
<dbReference type="Proteomes" id="UP000217083">
    <property type="component" value="Unassembled WGS sequence"/>
</dbReference>
<dbReference type="CDD" id="cd01949">
    <property type="entry name" value="GGDEF"/>
    <property type="match status" value="1"/>
</dbReference>
<reference evidence="3 4" key="2">
    <citation type="submission" date="2017-09" db="EMBL/GenBank/DDBJ databases">
        <title>Bacillus patelloidae sp. nov., isolated from the intestinal tract of a marine limpet.</title>
        <authorList>
            <person name="Liu R."/>
            <person name="Dong C."/>
            <person name="Shao Z."/>
        </authorList>
    </citation>
    <scope>NUCLEOTIDE SEQUENCE [LARGE SCALE GENOMIC DNA]</scope>
    <source>
        <strain evidence="3 4">SA5d-4</strain>
    </source>
</reference>
<feature type="transmembrane region" description="Helical" evidence="1">
    <location>
        <begin position="7"/>
        <end position="32"/>
    </location>
</feature>
<gene>
    <name evidence="3" type="ORF">CIB95_06910</name>
</gene>
<keyword evidence="4" id="KW-1185">Reference proteome</keyword>
<feature type="domain" description="GGDEF" evidence="2">
    <location>
        <begin position="259"/>
        <end position="392"/>
    </location>
</feature>
<keyword evidence="1" id="KW-0812">Transmembrane</keyword>
<feature type="transmembrane region" description="Helical" evidence="1">
    <location>
        <begin position="143"/>
        <end position="165"/>
    </location>
</feature>
<evidence type="ECO:0000313" key="4">
    <source>
        <dbReference type="Proteomes" id="UP000217083"/>
    </source>
</evidence>
<dbReference type="InterPro" id="IPR029787">
    <property type="entry name" value="Nucleotide_cyclase"/>
</dbReference>
<dbReference type="GO" id="GO:0052621">
    <property type="term" value="F:diguanylate cyclase activity"/>
    <property type="evidence" value="ECO:0007669"/>
    <property type="project" value="TreeGrafter"/>
</dbReference>
<dbReference type="GO" id="GO:0005886">
    <property type="term" value="C:plasma membrane"/>
    <property type="evidence" value="ECO:0007669"/>
    <property type="project" value="TreeGrafter"/>
</dbReference>
<dbReference type="PANTHER" id="PTHR45138">
    <property type="entry name" value="REGULATORY COMPONENTS OF SENSORY TRANSDUCTION SYSTEM"/>
    <property type="match status" value="1"/>
</dbReference>
<organism evidence="3 4">
    <name type="scientific">Lottiidibacillus patelloidae</name>
    <dbReference type="NCBI Taxonomy" id="2670334"/>
    <lineage>
        <taxon>Bacteria</taxon>
        <taxon>Bacillati</taxon>
        <taxon>Bacillota</taxon>
        <taxon>Bacilli</taxon>
        <taxon>Bacillales</taxon>
        <taxon>Bacillaceae</taxon>
        <taxon>Lottiidibacillus</taxon>
    </lineage>
</organism>
<dbReference type="Pfam" id="PF00990">
    <property type="entry name" value="GGDEF"/>
    <property type="match status" value="1"/>
</dbReference>
<dbReference type="GO" id="GO:1902201">
    <property type="term" value="P:negative regulation of bacterial-type flagellum-dependent cell motility"/>
    <property type="evidence" value="ECO:0007669"/>
    <property type="project" value="TreeGrafter"/>
</dbReference>
<dbReference type="SUPFAM" id="SSF55073">
    <property type="entry name" value="Nucleotide cyclase"/>
    <property type="match status" value="1"/>
</dbReference>
<dbReference type="PANTHER" id="PTHR45138:SF9">
    <property type="entry name" value="DIGUANYLATE CYCLASE DGCM-RELATED"/>
    <property type="match status" value="1"/>
</dbReference>
<proteinExistence type="predicted"/>
<comment type="caution">
    <text evidence="3">The sequence shown here is derived from an EMBL/GenBank/DDBJ whole genome shotgun (WGS) entry which is preliminary data.</text>
</comment>
<evidence type="ECO:0000256" key="1">
    <source>
        <dbReference type="SAM" id="Phobius"/>
    </source>
</evidence>
<accession>A0A263BTZ4</accession>
<evidence type="ECO:0000313" key="3">
    <source>
        <dbReference type="EMBL" id="OZM57189.1"/>
    </source>
</evidence>